<feature type="transmembrane region" description="Helical" evidence="1">
    <location>
        <begin position="186"/>
        <end position="215"/>
    </location>
</feature>
<dbReference type="OrthoDB" id="3158694at2759"/>
<evidence type="ECO:0000313" key="2">
    <source>
        <dbReference type="EMBL" id="KZV87478.1"/>
    </source>
</evidence>
<feature type="transmembrane region" description="Helical" evidence="1">
    <location>
        <begin position="91"/>
        <end position="109"/>
    </location>
</feature>
<gene>
    <name evidence="2" type="ORF">EXIGLDRAFT_723696</name>
</gene>
<dbReference type="InParanoid" id="A0A165EQI6"/>
<evidence type="ECO:0000313" key="3">
    <source>
        <dbReference type="Proteomes" id="UP000077266"/>
    </source>
</evidence>
<proteinExistence type="predicted"/>
<accession>A0A165EQI6</accession>
<keyword evidence="1" id="KW-0472">Membrane</keyword>
<dbReference type="AlphaFoldDB" id="A0A165EQI6"/>
<sequence length="227" mass="25896">MSSQHTCNEEVEYEQDISTRPVPAVTIVESRPSPPGIQRTQTRASSRVAIEFRETGDHYAPPELELKTRFNIEVVYQVVADRRLTFDNMTWQVPTMSVTAHAFLFSIGLAPNTTVAARIISMTLSIIFTFLTVRLFIGHMEREVADRTWLAAFEKAYLPKICHVHAKGWEFRKIVDRRKASWMRPLYVFPAFGIWRDGLLCLAAGAIIVIVFAVVRPDWLDVPNTCN</sequence>
<protein>
    <submittedName>
        <fullName evidence="2">Uncharacterized protein</fullName>
    </submittedName>
</protein>
<dbReference type="EMBL" id="KV426124">
    <property type="protein sequence ID" value="KZV87478.1"/>
    <property type="molecule type" value="Genomic_DNA"/>
</dbReference>
<keyword evidence="1" id="KW-0812">Transmembrane</keyword>
<feature type="transmembrane region" description="Helical" evidence="1">
    <location>
        <begin position="115"/>
        <end position="137"/>
    </location>
</feature>
<organism evidence="2 3">
    <name type="scientific">Exidia glandulosa HHB12029</name>
    <dbReference type="NCBI Taxonomy" id="1314781"/>
    <lineage>
        <taxon>Eukaryota</taxon>
        <taxon>Fungi</taxon>
        <taxon>Dikarya</taxon>
        <taxon>Basidiomycota</taxon>
        <taxon>Agaricomycotina</taxon>
        <taxon>Agaricomycetes</taxon>
        <taxon>Auriculariales</taxon>
        <taxon>Exidiaceae</taxon>
        <taxon>Exidia</taxon>
    </lineage>
</organism>
<evidence type="ECO:0000256" key="1">
    <source>
        <dbReference type="SAM" id="Phobius"/>
    </source>
</evidence>
<keyword evidence="1" id="KW-1133">Transmembrane helix</keyword>
<reference evidence="2 3" key="1">
    <citation type="journal article" date="2016" name="Mol. Biol. Evol.">
        <title>Comparative Genomics of Early-Diverging Mushroom-Forming Fungi Provides Insights into the Origins of Lignocellulose Decay Capabilities.</title>
        <authorList>
            <person name="Nagy L.G."/>
            <person name="Riley R."/>
            <person name="Tritt A."/>
            <person name="Adam C."/>
            <person name="Daum C."/>
            <person name="Floudas D."/>
            <person name="Sun H."/>
            <person name="Yadav J.S."/>
            <person name="Pangilinan J."/>
            <person name="Larsson K.H."/>
            <person name="Matsuura K."/>
            <person name="Barry K."/>
            <person name="Labutti K."/>
            <person name="Kuo R."/>
            <person name="Ohm R.A."/>
            <person name="Bhattacharya S.S."/>
            <person name="Shirouzu T."/>
            <person name="Yoshinaga Y."/>
            <person name="Martin F.M."/>
            <person name="Grigoriev I.V."/>
            <person name="Hibbett D.S."/>
        </authorList>
    </citation>
    <scope>NUCLEOTIDE SEQUENCE [LARGE SCALE GENOMIC DNA]</scope>
    <source>
        <strain evidence="2 3">HHB12029</strain>
    </source>
</reference>
<dbReference type="Proteomes" id="UP000077266">
    <property type="component" value="Unassembled WGS sequence"/>
</dbReference>
<keyword evidence="3" id="KW-1185">Reference proteome</keyword>
<name>A0A165EQI6_EXIGL</name>